<evidence type="ECO:0000256" key="2">
    <source>
        <dbReference type="SAM" id="SignalP"/>
    </source>
</evidence>
<feature type="transmembrane region" description="Helical" evidence="1">
    <location>
        <begin position="419"/>
        <end position="440"/>
    </location>
</feature>
<evidence type="ECO:0000256" key="1">
    <source>
        <dbReference type="SAM" id="Phobius"/>
    </source>
</evidence>
<keyword evidence="1" id="KW-1133">Transmembrane helix</keyword>
<gene>
    <name evidence="3" type="ORF">ColLi_09599</name>
</gene>
<sequence>MVPHALFNLHLVHSSLLWVHLRNPLTAKPAVEEVGRGLGLVHGDHVAGAVELHKGEVAAGLDLAVLVTLADGQTLDLGLVEALLAGPLESLGPGTVAEPVADVVGVTSVDENGNLLKKLGDDAVERLEPIACEEEVAVDVEVAAVVAVDLGTEGILDLILVEVLADPAKSRVAEVAAVLALAADVVDVLAGALVGADEGVVAVDAGGNARPDTAGVVAVLDQALAAGESVVHGLAFALVEDSGVATLAASHGTVVAVLGPAVGQTVTDQDALQVDVAVLVGENLRGENGNVVAGVRLAGNVEVLLGVLGELVEEEGEQGVDVLAGGDRVGDGGAGVGVADVDGLVKEDDRGIVVPRPFVVDDLELLVTAVLLDLVDAEGRRVDLLGAQVEVLEVTSNLAVLLAVLLNPHLLDVGALDDVVPLLVGLAVGGLGLGGMAFFLKASTASGASRVISSQTALASVVIFPNFSSKVESQFWPATLMESKGLSLPPRTCWSSATAVEAAPRTRAEVENLMMGN</sequence>
<dbReference type="Proteomes" id="UP001055172">
    <property type="component" value="Unassembled WGS sequence"/>
</dbReference>
<keyword evidence="1" id="KW-0472">Membrane</keyword>
<reference evidence="3 4" key="1">
    <citation type="submission" date="2021-07" db="EMBL/GenBank/DDBJ databases">
        <title>Genome data of Colletotrichum spaethianum.</title>
        <authorList>
            <person name="Utami Y.D."/>
            <person name="Hiruma K."/>
        </authorList>
    </citation>
    <scope>NUCLEOTIDE SEQUENCE [LARGE SCALE GENOMIC DNA]</scope>
    <source>
        <strain evidence="3 4">MAFF 242679</strain>
    </source>
</reference>
<keyword evidence="2" id="KW-0732">Signal</keyword>
<organism evidence="3 4">
    <name type="scientific">Colletotrichum liriopes</name>
    <dbReference type="NCBI Taxonomy" id="708192"/>
    <lineage>
        <taxon>Eukaryota</taxon>
        <taxon>Fungi</taxon>
        <taxon>Dikarya</taxon>
        <taxon>Ascomycota</taxon>
        <taxon>Pezizomycotina</taxon>
        <taxon>Sordariomycetes</taxon>
        <taxon>Hypocreomycetidae</taxon>
        <taxon>Glomerellales</taxon>
        <taxon>Glomerellaceae</taxon>
        <taxon>Colletotrichum</taxon>
        <taxon>Colletotrichum spaethianum species complex</taxon>
    </lineage>
</organism>
<evidence type="ECO:0000313" key="4">
    <source>
        <dbReference type="Proteomes" id="UP001055172"/>
    </source>
</evidence>
<keyword evidence="1" id="KW-0812">Transmembrane</keyword>
<evidence type="ECO:0000313" key="3">
    <source>
        <dbReference type="EMBL" id="GJC86760.1"/>
    </source>
</evidence>
<proteinExistence type="predicted"/>
<dbReference type="AlphaFoldDB" id="A0AA37GU12"/>
<feature type="signal peptide" evidence="2">
    <location>
        <begin position="1"/>
        <end position="27"/>
    </location>
</feature>
<name>A0AA37GU12_9PEZI</name>
<dbReference type="EMBL" id="BPPX01000023">
    <property type="protein sequence ID" value="GJC86760.1"/>
    <property type="molecule type" value="Genomic_DNA"/>
</dbReference>
<protein>
    <submittedName>
        <fullName evidence="3">Uncharacterized protein</fullName>
    </submittedName>
</protein>
<accession>A0AA37GU12</accession>
<feature type="chain" id="PRO_5041341429" evidence="2">
    <location>
        <begin position="28"/>
        <end position="517"/>
    </location>
</feature>
<comment type="caution">
    <text evidence="3">The sequence shown here is derived from an EMBL/GenBank/DDBJ whole genome shotgun (WGS) entry which is preliminary data.</text>
</comment>
<keyword evidence="4" id="KW-1185">Reference proteome</keyword>